<gene>
    <name evidence="3" type="ORF">K504DRAFT_227022</name>
</gene>
<evidence type="ECO:0000313" key="4">
    <source>
        <dbReference type="Proteomes" id="UP000799428"/>
    </source>
</evidence>
<keyword evidence="4" id="KW-1185">Reference proteome</keyword>
<evidence type="ECO:0000313" key="3">
    <source>
        <dbReference type="EMBL" id="KAF2711689.1"/>
    </source>
</evidence>
<dbReference type="EMBL" id="MU005767">
    <property type="protein sequence ID" value="KAF2711689.1"/>
    <property type="molecule type" value="Genomic_DNA"/>
</dbReference>
<protein>
    <submittedName>
        <fullName evidence="3">Uncharacterized protein</fullName>
    </submittedName>
</protein>
<keyword evidence="2" id="KW-1133">Transmembrane helix</keyword>
<organism evidence="3 4">
    <name type="scientific">Pleomassaria siparia CBS 279.74</name>
    <dbReference type="NCBI Taxonomy" id="1314801"/>
    <lineage>
        <taxon>Eukaryota</taxon>
        <taxon>Fungi</taxon>
        <taxon>Dikarya</taxon>
        <taxon>Ascomycota</taxon>
        <taxon>Pezizomycotina</taxon>
        <taxon>Dothideomycetes</taxon>
        <taxon>Pleosporomycetidae</taxon>
        <taxon>Pleosporales</taxon>
        <taxon>Pleomassariaceae</taxon>
        <taxon>Pleomassaria</taxon>
    </lineage>
</organism>
<accession>A0A6G1KFQ8</accession>
<reference evidence="3" key="1">
    <citation type="journal article" date="2020" name="Stud. Mycol.">
        <title>101 Dothideomycetes genomes: a test case for predicting lifestyles and emergence of pathogens.</title>
        <authorList>
            <person name="Haridas S."/>
            <person name="Albert R."/>
            <person name="Binder M."/>
            <person name="Bloem J."/>
            <person name="Labutti K."/>
            <person name="Salamov A."/>
            <person name="Andreopoulos B."/>
            <person name="Baker S."/>
            <person name="Barry K."/>
            <person name="Bills G."/>
            <person name="Bluhm B."/>
            <person name="Cannon C."/>
            <person name="Castanera R."/>
            <person name="Culley D."/>
            <person name="Daum C."/>
            <person name="Ezra D."/>
            <person name="Gonzalez J."/>
            <person name="Henrissat B."/>
            <person name="Kuo A."/>
            <person name="Liang C."/>
            <person name="Lipzen A."/>
            <person name="Lutzoni F."/>
            <person name="Magnuson J."/>
            <person name="Mondo S."/>
            <person name="Nolan M."/>
            <person name="Ohm R."/>
            <person name="Pangilinan J."/>
            <person name="Park H.-J."/>
            <person name="Ramirez L."/>
            <person name="Alfaro M."/>
            <person name="Sun H."/>
            <person name="Tritt A."/>
            <person name="Yoshinaga Y."/>
            <person name="Zwiers L.-H."/>
            <person name="Turgeon B."/>
            <person name="Goodwin S."/>
            <person name="Spatafora J."/>
            <person name="Crous P."/>
            <person name="Grigoriev I."/>
        </authorList>
    </citation>
    <scope>NUCLEOTIDE SEQUENCE</scope>
    <source>
        <strain evidence="3">CBS 279.74</strain>
    </source>
</reference>
<keyword evidence="2" id="KW-0472">Membrane</keyword>
<sequence length="157" mass="18155">MYFQKAMPGKLTERSSDSMMTKSKTQALYSNPPEPSSELRLNTCPYLKPLTSPSVYSHLVCLFSSSWVDKPTLGFRIQNLFHFFGRTLGLQGQDFRIPFACRSSLYMGALFLLPNCIAWSLFVTAVCRHSHFLFESPRRGAYWRLYQAAHLYFLYIL</sequence>
<dbReference type="AlphaFoldDB" id="A0A6G1KFQ8"/>
<evidence type="ECO:0000256" key="1">
    <source>
        <dbReference type="SAM" id="MobiDB-lite"/>
    </source>
</evidence>
<evidence type="ECO:0000256" key="2">
    <source>
        <dbReference type="SAM" id="Phobius"/>
    </source>
</evidence>
<name>A0A6G1KFQ8_9PLEO</name>
<feature type="compositionally biased region" description="Polar residues" evidence="1">
    <location>
        <begin position="17"/>
        <end position="29"/>
    </location>
</feature>
<feature type="transmembrane region" description="Helical" evidence="2">
    <location>
        <begin position="105"/>
        <end position="126"/>
    </location>
</feature>
<dbReference type="Proteomes" id="UP000799428">
    <property type="component" value="Unassembled WGS sequence"/>
</dbReference>
<feature type="region of interest" description="Disordered" evidence="1">
    <location>
        <begin position="1"/>
        <end position="36"/>
    </location>
</feature>
<keyword evidence="2" id="KW-0812">Transmembrane</keyword>
<proteinExistence type="predicted"/>